<sequence length="170" mass="18095">MMRVTKPDATALRKHSGYENWRPAIIGVTVLALVGVDSLVLPCLMGGLVLPTGAVEDGQSPEDAAQLVLTGMPGGLPIQRRVAVDEVQTRRRKVISHLVVTAPLAAEEAQCLVYRDARADMGVLRTSQAVSRLTEPARARALLGLQALAINAMVYNRNGAIEHLESAPAA</sequence>
<proteinExistence type="predicted"/>
<keyword evidence="1" id="KW-1133">Transmembrane helix</keyword>
<dbReference type="EMBL" id="JBGOSP010000033">
    <property type="protein sequence ID" value="MFA3842129.1"/>
    <property type="molecule type" value="Genomic_DNA"/>
</dbReference>
<keyword evidence="3" id="KW-1185">Reference proteome</keyword>
<keyword evidence="1" id="KW-0812">Transmembrane</keyword>
<accession>A0ABV4SY32</accession>
<reference evidence="2 3" key="1">
    <citation type="submission" date="2024-08" db="EMBL/GenBank/DDBJ databases">
        <title>Genome sequence of Streptomyces aureus CACIA-1.46HGO.</title>
        <authorList>
            <person name="Evangelista-Martinez Z."/>
        </authorList>
    </citation>
    <scope>NUCLEOTIDE SEQUENCE [LARGE SCALE GENOMIC DNA]</scope>
    <source>
        <strain evidence="2 3">CACIA-1.46HGO</strain>
    </source>
</reference>
<gene>
    <name evidence="2" type="ORF">ACEG43_39065</name>
</gene>
<evidence type="ECO:0000313" key="2">
    <source>
        <dbReference type="EMBL" id="MFA3842129.1"/>
    </source>
</evidence>
<keyword evidence="1" id="KW-0472">Membrane</keyword>
<comment type="caution">
    <text evidence="2">The sequence shown here is derived from an EMBL/GenBank/DDBJ whole genome shotgun (WGS) entry which is preliminary data.</text>
</comment>
<evidence type="ECO:0000313" key="3">
    <source>
        <dbReference type="Proteomes" id="UP001571476"/>
    </source>
</evidence>
<evidence type="ECO:0000256" key="1">
    <source>
        <dbReference type="SAM" id="Phobius"/>
    </source>
</evidence>
<feature type="transmembrane region" description="Helical" evidence="1">
    <location>
        <begin position="21"/>
        <end position="41"/>
    </location>
</feature>
<protein>
    <submittedName>
        <fullName evidence="2">Uncharacterized protein</fullName>
    </submittedName>
</protein>
<dbReference type="RefSeq" id="WP_372566178.1">
    <property type="nucleotide sequence ID" value="NZ_JBGOSP010000033.1"/>
</dbReference>
<dbReference type="Proteomes" id="UP001571476">
    <property type="component" value="Unassembled WGS sequence"/>
</dbReference>
<organism evidence="2 3">
    <name type="scientific">Streptomyces aureus</name>
    <dbReference type="NCBI Taxonomy" id="193461"/>
    <lineage>
        <taxon>Bacteria</taxon>
        <taxon>Bacillati</taxon>
        <taxon>Actinomycetota</taxon>
        <taxon>Actinomycetes</taxon>
        <taxon>Kitasatosporales</taxon>
        <taxon>Streptomycetaceae</taxon>
        <taxon>Streptomyces</taxon>
    </lineage>
</organism>
<name>A0ABV4SY32_9ACTN</name>